<sequence>MQSSHPCFALQPPEQPPYPHHQGGPPHCPPWNNSHEGMWGEQRGDPGWNGQRDAPWNNQPDPAWNSQFEGPWNSQHEQPPWGGGQREPPFRMQRPPHFRGPFPPHQQHPQFNQPPHPHNFNRFPPRFMQDDFPPRHPFERPPYPHRFDYPQGDFPAGECTGTERAWPRGPEAGWWRCLWPWDRQRVVGRRRSTARFSGIETDSALPH</sequence>
<feature type="compositionally biased region" description="Pro residues" evidence="1">
    <location>
        <begin position="101"/>
        <end position="114"/>
    </location>
</feature>
<accession>A0ABQ9TS49</accession>
<proteinExistence type="predicted"/>
<gene>
    <name evidence="2" type="ORF">P7K49_033511</name>
</gene>
<evidence type="ECO:0000256" key="1">
    <source>
        <dbReference type="SAM" id="MobiDB-lite"/>
    </source>
</evidence>
<evidence type="ECO:0000313" key="3">
    <source>
        <dbReference type="Proteomes" id="UP001266305"/>
    </source>
</evidence>
<name>A0ABQ9TS49_SAGOE</name>
<dbReference type="Proteomes" id="UP001266305">
    <property type="component" value="Unassembled WGS sequence"/>
</dbReference>
<dbReference type="EMBL" id="JASSZA010000019">
    <property type="protein sequence ID" value="KAK2087604.1"/>
    <property type="molecule type" value="Genomic_DNA"/>
</dbReference>
<feature type="compositionally biased region" description="Polar residues" evidence="1">
    <location>
        <begin position="56"/>
        <end position="77"/>
    </location>
</feature>
<evidence type="ECO:0000313" key="2">
    <source>
        <dbReference type="EMBL" id="KAK2087604.1"/>
    </source>
</evidence>
<organism evidence="2 3">
    <name type="scientific">Saguinus oedipus</name>
    <name type="common">Cotton-top tamarin</name>
    <name type="synonym">Oedipomidas oedipus</name>
    <dbReference type="NCBI Taxonomy" id="9490"/>
    <lineage>
        <taxon>Eukaryota</taxon>
        <taxon>Metazoa</taxon>
        <taxon>Chordata</taxon>
        <taxon>Craniata</taxon>
        <taxon>Vertebrata</taxon>
        <taxon>Euteleostomi</taxon>
        <taxon>Mammalia</taxon>
        <taxon>Eutheria</taxon>
        <taxon>Euarchontoglires</taxon>
        <taxon>Primates</taxon>
        <taxon>Haplorrhini</taxon>
        <taxon>Platyrrhini</taxon>
        <taxon>Cebidae</taxon>
        <taxon>Callitrichinae</taxon>
        <taxon>Saguinus</taxon>
    </lineage>
</organism>
<protein>
    <submittedName>
        <fullName evidence="2">Uncharacterized protein</fullName>
    </submittedName>
</protein>
<keyword evidence="3" id="KW-1185">Reference proteome</keyword>
<feature type="region of interest" description="Disordered" evidence="1">
    <location>
        <begin position="1"/>
        <end position="114"/>
    </location>
</feature>
<reference evidence="2 3" key="1">
    <citation type="submission" date="2023-05" db="EMBL/GenBank/DDBJ databases">
        <title>B98-5 Cell Line De Novo Hybrid Assembly: An Optical Mapping Approach.</title>
        <authorList>
            <person name="Kananen K."/>
            <person name="Auerbach J.A."/>
            <person name="Kautto E."/>
            <person name="Blachly J.S."/>
        </authorList>
    </citation>
    <scope>NUCLEOTIDE SEQUENCE [LARGE SCALE GENOMIC DNA]</scope>
    <source>
        <strain evidence="2">B95-8</strain>
        <tissue evidence="2">Cell line</tissue>
    </source>
</reference>
<comment type="caution">
    <text evidence="2">The sequence shown here is derived from an EMBL/GenBank/DDBJ whole genome shotgun (WGS) entry which is preliminary data.</text>
</comment>